<feature type="region of interest" description="Disordered" evidence="1">
    <location>
        <begin position="626"/>
        <end position="654"/>
    </location>
</feature>
<organism evidence="2 3">
    <name type="scientific">Triparma columacea</name>
    <dbReference type="NCBI Taxonomy" id="722753"/>
    <lineage>
        <taxon>Eukaryota</taxon>
        <taxon>Sar</taxon>
        <taxon>Stramenopiles</taxon>
        <taxon>Ochrophyta</taxon>
        <taxon>Bolidophyceae</taxon>
        <taxon>Parmales</taxon>
        <taxon>Triparmaceae</taxon>
        <taxon>Triparma</taxon>
    </lineage>
</organism>
<dbReference type="Proteomes" id="UP001165065">
    <property type="component" value="Unassembled WGS sequence"/>
</dbReference>
<proteinExistence type="predicted"/>
<keyword evidence="3" id="KW-1185">Reference proteome</keyword>
<evidence type="ECO:0000313" key="2">
    <source>
        <dbReference type="EMBL" id="GMI37080.1"/>
    </source>
</evidence>
<feature type="region of interest" description="Disordered" evidence="1">
    <location>
        <begin position="96"/>
        <end position="179"/>
    </location>
</feature>
<name>A0A9W7G9G0_9STRA</name>
<evidence type="ECO:0000256" key="1">
    <source>
        <dbReference type="SAM" id="MobiDB-lite"/>
    </source>
</evidence>
<feature type="compositionally biased region" description="Low complexity" evidence="1">
    <location>
        <begin position="641"/>
        <end position="654"/>
    </location>
</feature>
<dbReference type="AlphaFoldDB" id="A0A9W7G9G0"/>
<protein>
    <submittedName>
        <fullName evidence="2">Uncharacterized protein</fullName>
    </submittedName>
</protein>
<feature type="compositionally biased region" description="Basic and acidic residues" evidence="1">
    <location>
        <begin position="96"/>
        <end position="112"/>
    </location>
</feature>
<feature type="compositionally biased region" description="Basic and acidic residues" evidence="1">
    <location>
        <begin position="432"/>
        <end position="463"/>
    </location>
</feature>
<feature type="compositionally biased region" description="Low complexity" evidence="1">
    <location>
        <begin position="121"/>
        <end position="138"/>
    </location>
</feature>
<reference evidence="3" key="1">
    <citation type="journal article" date="2023" name="Commun. Biol.">
        <title>Genome analysis of Parmales, the sister group of diatoms, reveals the evolutionary specialization of diatoms from phago-mixotrophs to photoautotrophs.</title>
        <authorList>
            <person name="Ban H."/>
            <person name="Sato S."/>
            <person name="Yoshikawa S."/>
            <person name="Yamada K."/>
            <person name="Nakamura Y."/>
            <person name="Ichinomiya M."/>
            <person name="Sato N."/>
            <person name="Blanc-Mathieu R."/>
            <person name="Endo H."/>
            <person name="Kuwata A."/>
            <person name="Ogata H."/>
        </authorList>
    </citation>
    <scope>NUCLEOTIDE SEQUENCE [LARGE SCALE GENOMIC DNA]</scope>
</reference>
<comment type="caution">
    <text evidence="2">The sequence shown here is derived from an EMBL/GenBank/DDBJ whole genome shotgun (WGS) entry which is preliminary data.</text>
</comment>
<accession>A0A9W7G9G0</accession>
<feature type="region of interest" description="Disordered" evidence="1">
    <location>
        <begin position="420"/>
        <end position="522"/>
    </location>
</feature>
<feature type="region of interest" description="Disordered" evidence="1">
    <location>
        <begin position="576"/>
        <end position="606"/>
    </location>
</feature>
<dbReference type="EMBL" id="BRYA01000984">
    <property type="protein sequence ID" value="GMI37080.1"/>
    <property type="molecule type" value="Genomic_DNA"/>
</dbReference>
<sequence>MPSPVFDPNPRYKRPPATFERFLRPFVFKFSKLQDTTLCYIYSKSTFTPPNRLVRELNTAVFWQEVKKADLFDKLGSPDGLESLIFRRAEYLYHEQREREKEEKEREREREKRRSAHKAASKSSTKSASKSSTKSAAKLEADLGENDQDASNMGTKKKKSAAPSAAPPPPPKDDGSGVYYGELHYADKELTVEDPEAAGAVSLKQEGGGIKSQTSLLLTKQPVNMSVPNYNDHIPILKIGDTCWTKWKVEDRNKGSLYESIVVNVYVKKEGDILYDVQVYGDTEVGRVFRIGWDDVIMDEDYIYLLELTHVKSTADSGKAPKRKRDGWITELTGEDAVYYSMKVAMRKYDDELVKKDGRQVRARALNIPDDFVFERGAAPMRSKVYTAGKERRNPNTPVGLLPELGTEIKVTDMTVDRVLKGEKKKPKVKGGSKEGRGEEKSEVKPKEGKGKAKGKEKGREKGNVLGDVGSPPKTPPKINRPLLPPSDAAIPPSVKRAVSAPSPKTPPKNKRPLPPPSDAAIPPVVKRAVSTLLKDIQYLRCTFSPSQKKMLCLKQKLYLSATQATHSLATEHGFTIPSPTAKESKISIPEGWPMNPFKSAKEGDEGKLEDEDLLQYLEYCDGLKVDQNDDSDGKKRRSNSGDNIDSGSSGSIATAITATTSPAMDTMNKMGAANMWRCDKCKLKTFPSIEEATAHEMTCTFGN</sequence>
<gene>
    <name evidence="2" type="ORF">TrCOL_g7855</name>
</gene>
<evidence type="ECO:0000313" key="3">
    <source>
        <dbReference type="Proteomes" id="UP001165065"/>
    </source>
</evidence>